<feature type="region of interest" description="Disordered" evidence="1">
    <location>
        <begin position="63"/>
        <end position="98"/>
    </location>
</feature>
<name>A0A7S0D7S8_9EUKA</name>
<reference evidence="2" key="1">
    <citation type="submission" date="2021-01" db="EMBL/GenBank/DDBJ databases">
        <authorList>
            <person name="Corre E."/>
            <person name="Pelletier E."/>
            <person name="Niang G."/>
            <person name="Scheremetjew M."/>
            <person name="Finn R."/>
            <person name="Kale V."/>
            <person name="Holt S."/>
            <person name="Cochrane G."/>
            <person name="Meng A."/>
            <person name="Brown T."/>
            <person name="Cohen L."/>
        </authorList>
    </citation>
    <scope>NUCLEOTIDE SEQUENCE</scope>
    <source>
        <strain evidence="2">CCMP2058</strain>
    </source>
</reference>
<dbReference type="CDD" id="cd17039">
    <property type="entry name" value="Ubl_ubiquitin_like"/>
    <property type="match status" value="1"/>
</dbReference>
<evidence type="ECO:0000256" key="1">
    <source>
        <dbReference type="SAM" id="MobiDB-lite"/>
    </source>
</evidence>
<evidence type="ECO:0000313" key="2">
    <source>
        <dbReference type="EMBL" id="CAD8445762.1"/>
    </source>
</evidence>
<feature type="region of interest" description="Disordered" evidence="1">
    <location>
        <begin position="274"/>
        <end position="294"/>
    </location>
</feature>
<protein>
    <recommendedName>
        <fullName evidence="3">Ubiquitin-like domain-containing protein</fullName>
    </recommendedName>
</protein>
<feature type="compositionally biased region" description="Polar residues" evidence="1">
    <location>
        <begin position="462"/>
        <end position="473"/>
    </location>
</feature>
<feature type="region of interest" description="Disordered" evidence="1">
    <location>
        <begin position="422"/>
        <end position="473"/>
    </location>
</feature>
<evidence type="ECO:0008006" key="3">
    <source>
        <dbReference type="Google" id="ProtNLM"/>
    </source>
</evidence>
<feature type="compositionally biased region" description="Polar residues" evidence="1">
    <location>
        <begin position="274"/>
        <end position="287"/>
    </location>
</feature>
<feature type="compositionally biased region" description="Low complexity" evidence="1">
    <location>
        <begin position="11"/>
        <end position="22"/>
    </location>
</feature>
<proteinExistence type="predicted"/>
<feature type="region of interest" description="Disordered" evidence="1">
    <location>
        <begin position="127"/>
        <end position="200"/>
    </location>
</feature>
<gene>
    <name evidence="2" type="ORF">LAMO00422_LOCUS8304</name>
</gene>
<sequence length="473" mass="52195">MGGVSSCQGAPSQRNRSQPSSPWEKDQAWFPEWKQYEQEANLHDSFAGEPEVPMLSCSSCVRCKKTRRKQIKRDITKRTGPASGDPANASPTGADVKKSQICRTRRGCFEALELDQPCVLARSKSRSRNNLPVTGDQDPDEDENDPDHHSDSESLATRRGFKYLPAQRSHPSALKQHSHVTEASVKTHSSPGTQLRAYGPSPHFRRSNIELTSPNSMQGASYSAASRNASVCRIAGATDSSLEPRRSRRRFGPMFEREVEEAEIEHDEFTVETLSQPVSAAQSTDSKTAPRPKKHGFSVFDDPGNWVDEQTVFAWNITVFNAITKEKEELSVYNNDTVKQVKQAFVESTGCSPDIRLFHLMGLKCNELQNEYELRRCVKNHSNIIAFAGDLGRLLKGTTIRAGKNGIEFQNTSPTAIRHENLSPVNHVRNPPHTASTSHTVSTSYLPSALPPRETSVGAAVTTASSGSVPRLA</sequence>
<feature type="compositionally biased region" description="Polar residues" evidence="1">
    <location>
        <begin position="1"/>
        <end position="10"/>
    </location>
</feature>
<feature type="compositionally biased region" description="Polar residues" evidence="1">
    <location>
        <begin position="184"/>
        <end position="193"/>
    </location>
</feature>
<dbReference type="EMBL" id="HBEM01011899">
    <property type="protein sequence ID" value="CAD8445762.1"/>
    <property type="molecule type" value="Transcribed_RNA"/>
</dbReference>
<dbReference type="AlphaFoldDB" id="A0A7S0D7S8"/>
<organism evidence="2">
    <name type="scientific">Amorphochlora amoebiformis</name>
    <dbReference type="NCBI Taxonomy" id="1561963"/>
    <lineage>
        <taxon>Eukaryota</taxon>
        <taxon>Sar</taxon>
        <taxon>Rhizaria</taxon>
        <taxon>Cercozoa</taxon>
        <taxon>Chlorarachniophyceae</taxon>
        <taxon>Amorphochlora</taxon>
    </lineage>
</organism>
<feature type="compositionally biased region" description="Low complexity" evidence="1">
    <location>
        <begin position="433"/>
        <end position="444"/>
    </location>
</feature>
<accession>A0A7S0D7S8</accession>
<feature type="region of interest" description="Disordered" evidence="1">
    <location>
        <begin position="1"/>
        <end position="27"/>
    </location>
</feature>